<name>A0A3M9NAN6_9BACT</name>
<feature type="transmembrane region" description="Helical" evidence="1">
    <location>
        <begin position="58"/>
        <end position="75"/>
    </location>
</feature>
<feature type="transmembrane region" description="Helical" evidence="1">
    <location>
        <begin position="34"/>
        <end position="51"/>
    </location>
</feature>
<evidence type="ECO:0000313" key="2">
    <source>
        <dbReference type="EMBL" id="RNI34806.1"/>
    </source>
</evidence>
<dbReference type="AlphaFoldDB" id="A0A3M9NAN6"/>
<feature type="transmembrane region" description="Helical" evidence="1">
    <location>
        <begin position="87"/>
        <end position="106"/>
    </location>
</feature>
<keyword evidence="1" id="KW-0472">Membrane</keyword>
<dbReference type="EMBL" id="RJJR01000012">
    <property type="protein sequence ID" value="RNI34806.1"/>
    <property type="molecule type" value="Genomic_DNA"/>
</dbReference>
<dbReference type="RefSeq" id="WP_123121362.1">
    <property type="nucleotide sequence ID" value="NZ_RJJR01000012.1"/>
</dbReference>
<reference evidence="2 3" key="1">
    <citation type="submission" date="2018-11" db="EMBL/GenBank/DDBJ databases">
        <title>Draft genome sequence of Ferruginibacter sp. BO-59.</title>
        <authorList>
            <person name="Im W.T."/>
        </authorList>
    </citation>
    <scope>NUCLEOTIDE SEQUENCE [LARGE SCALE GENOMIC DNA]</scope>
    <source>
        <strain evidence="2 3">BO-59</strain>
    </source>
</reference>
<accession>A0A3M9NAN6</accession>
<dbReference type="OrthoDB" id="6658960at2"/>
<evidence type="ECO:0000313" key="3">
    <source>
        <dbReference type="Proteomes" id="UP000267223"/>
    </source>
</evidence>
<sequence>MKNSKFSLSTDTAIKLCIAVALIIAAATKQQYSYYNFLRWLVMIFFVYFGYKSYGQKQFGLLIYFGIVAIMFNPFQKFWFQKQTWHLIDYLIAGITTLTIIYDWFLSTKVQNQPPKN</sequence>
<dbReference type="Pfam" id="PF20619">
    <property type="entry name" value="DUF6804"/>
    <property type="match status" value="1"/>
</dbReference>
<protein>
    <submittedName>
        <fullName evidence="2">Uncharacterized protein</fullName>
    </submittedName>
</protein>
<dbReference type="Proteomes" id="UP000267223">
    <property type="component" value="Unassembled WGS sequence"/>
</dbReference>
<keyword evidence="3" id="KW-1185">Reference proteome</keyword>
<evidence type="ECO:0000256" key="1">
    <source>
        <dbReference type="SAM" id="Phobius"/>
    </source>
</evidence>
<gene>
    <name evidence="2" type="ORF">EFY79_14045</name>
</gene>
<organism evidence="2 3">
    <name type="scientific">Hanamia caeni</name>
    <dbReference type="NCBI Taxonomy" id="2294116"/>
    <lineage>
        <taxon>Bacteria</taxon>
        <taxon>Pseudomonadati</taxon>
        <taxon>Bacteroidota</taxon>
        <taxon>Chitinophagia</taxon>
        <taxon>Chitinophagales</taxon>
        <taxon>Chitinophagaceae</taxon>
        <taxon>Hanamia</taxon>
    </lineage>
</organism>
<proteinExistence type="predicted"/>
<keyword evidence="1" id="KW-0812">Transmembrane</keyword>
<dbReference type="InterPro" id="IPR046548">
    <property type="entry name" value="DUF6804"/>
</dbReference>
<comment type="caution">
    <text evidence="2">The sequence shown here is derived from an EMBL/GenBank/DDBJ whole genome shotgun (WGS) entry which is preliminary data.</text>
</comment>
<keyword evidence="1" id="KW-1133">Transmembrane helix</keyword>